<dbReference type="KEGG" id="tpi:TREPR_0015"/>
<keyword evidence="1" id="KW-0472">Membrane</keyword>
<dbReference type="STRING" id="545694.TREPR_0015"/>
<sequence length="158" mass="18569">MIIKFIEKSILHRELKGINLWHQYLFDLSISIYSIFFLILNILYLQLKRIKVLSIFAGLIGILSLFWLINTISPQYDQRIHELETLGREIKTAEPVGSFLTTEEGDLYRLQFVLSPRKINSADIKTRYIICYINDEVPNDHVLLLTTDNFALYEIDME</sequence>
<dbReference type="AlphaFoldDB" id="F5YNY9"/>
<accession>F5YNY9</accession>
<reference evidence="3" key="1">
    <citation type="submission" date="2009-12" db="EMBL/GenBank/DDBJ databases">
        <title>Complete sequence of Treponema primitia strain ZAS-2.</title>
        <authorList>
            <person name="Tetu S.G."/>
            <person name="Matson E."/>
            <person name="Ren Q."/>
            <person name="Seshadri R."/>
            <person name="Elbourne L."/>
            <person name="Hassan K.A."/>
            <person name="Durkin A."/>
            <person name="Radune D."/>
            <person name="Mohamoud Y."/>
            <person name="Shay R."/>
            <person name="Jin S."/>
            <person name="Zhang X."/>
            <person name="Lucey K."/>
            <person name="Ballor N.R."/>
            <person name="Ottesen E."/>
            <person name="Rosenthal R."/>
            <person name="Allen A."/>
            <person name="Leadbetter J.R."/>
            <person name="Paulsen I.T."/>
        </authorList>
    </citation>
    <scope>NUCLEOTIDE SEQUENCE [LARGE SCALE GENOMIC DNA]</scope>
    <source>
        <strain evidence="3">ATCC BAA-887 / DSM 12427 / ZAS-2</strain>
    </source>
</reference>
<keyword evidence="1" id="KW-0812">Transmembrane</keyword>
<dbReference type="HOGENOM" id="CLU_1668638_0_0_12"/>
<keyword evidence="1" id="KW-1133">Transmembrane helix</keyword>
<dbReference type="Proteomes" id="UP000009223">
    <property type="component" value="Chromosome"/>
</dbReference>
<proteinExistence type="predicted"/>
<evidence type="ECO:0000256" key="1">
    <source>
        <dbReference type="SAM" id="Phobius"/>
    </source>
</evidence>
<feature type="transmembrane region" description="Helical" evidence="1">
    <location>
        <begin position="24"/>
        <end position="45"/>
    </location>
</feature>
<reference evidence="2 3" key="2">
    <citation type="journal article" date="2011" name="ISME J.">
        <title>RNA-seq reveals cooperative metabolic interactions between two termite-gut spirochete species in co-culture.</title>
        <authorList>
            <person name="Rosenthal A.Z."/>
            <person name="Matson E.G."/>
            <person name="Eldar A."/>
            <person name="Leadbetter J.R."/>
        </authorList>
    </citation>
    <scope>NUCLEOTIDE SEQUENCE [LARGE SCALE GENOMIC DNA]</scope>
    <source>
        <strain evidence="3">ATCC BAA-887 / DSM 12427 / ZAS-2</strain>
    </source>
</reference>
<gene>
    <name evidence="2" type="ordered locus">TREPR_0015</name>
</gene>
<name>F5YNY9_TREPZ</name>
<evidence type="ECO:0000313" key="2">
    <source>
        <dbReference type="EMBL" id="AEF83534.1"/>
    </source>
</evidence>
<evidence type="ECO:0000313" key="3">
    <source>
        <dbReference type="Proteomes" id="UP000009223"/>
    </source>
</evidence>
<keyword evidence="3" id="KW-1185">Reference proteome</keyword>
<organism evidence="2 3">
    <name type="scientific">Treponema primitia (strain ATCC BAA-887 / DSM 12427 / ZAS-2)</name>
    <dbReference type="NCBI Taxonomy" id="545694"/>
    <lineage>
        <taxon>Bacteria</taxon>
        <taxon>Pseudomonadati</taxon>
        <taxon>Spirochaetota</taxon>
        <taxon>Spirochaetia</taxon>
        <taxon>Spirochaetales</taxon>
        <taxon>Treponemataceae</taxon>
        <taxon>Treponema</taxon>
    </lineage>
</organism>
<protein>
    <submittedName>
        <fullName evidence="2">Uncharacterized protein</fullName>
    </submittedName>
</protein>
<feature type="transmembrane region" description="Helical" evidence="1">
    <location>
        <begin position="52"/>
        <end position="69"/>
    </location>
</feature>
<dbReference type="EMBL" id="CP001843">
    <property type="protein sequence ID" value="AEF83534.1"/>
    <property type="molecule type" value="Genomic_DNA"/>
</dbReference>